<feature type="region of interest" description="Disordered" evidence="1">
    <location>
        <begin position="310"/>
        <end position="344"/>
    </location>
</feature>
<feature type="transmembrane region" description="Helical" evidence="2">
    <location>
        <begin position="128"/>
        <end position="152"/>
    </location>
</feature>
<protein>
    <submittedName>
        <fullName evidence="3">Uncharacterized protein</fullName>
    </submittedName>
</protein>
<dbReference type="AlphaFoldDB" id="A0A9D1HJA3"/>
<gene>
    <name evidence="3" type="ORF">IAB63_10225</name>
</gene>
<feature type="transmembrane region" description="Helical" evidence="2">
    <location>
        <begin position="243"/>
        <end position="265"/>
    </location>
</feature>
<dbReference type="EMBL" id="DVLT01000064">
    <property type="protein sequence ID" value="HIU03615.1"/>
    <property type="molecule type" value="Genomic_DNA"/>
</dbReference>
<keyword evidence="2" id="KW-0812">Transmembrane</keyword>
<feature type="transmembrane region" description="Helical" evidence="2">
    <location>
        <begin position="21"/>
        <end position="39"/>
    </location>
</feature>
<proteinExistence type="predicted"/>
<dbReference type="Proteomes" id="UP000824164">
    <property type="component" value="Unassembled WGS sequence"/>
</dbReference>
<feature type="transmembrane region" description="Helical" evidence="2">
    <location>
        <begin position="51"/>
        <end position="80"/>
    </location>
</feature>
<comment type="caution">
    <text evidence="3">The sequence shown here is derived from an EMBL/GenBank/DDBJ whole genome shotgun (WGS) entry which is preliminary data.</text>
</comment>
<evidence type="ECO:0000313" key="4">
    <source>
        <dbReference type="Proteomes" id="UP000824164"/>
    </source>
</evidence>
<evidence type="ECO:0000256" key="2">
    <source>
        <dbReference type="SAM" id="Phobius"/>
    </source>
</evidence>
<evidence type="ECO:0000313" key="3">
    <source>
        <dbReference type="EMBL" id="HIU03615.1"/>
    </source>
</evidence>
<sequence>MMTSILEYKEKLVAFYNRFEDIIRIAGKFILALLLFNYINDQLGYFESLTGILPTLFLSVVSAAVPVPVFVLIAAVVVLLHLFRLSIILAAGALVVFLLFYFIYLKFAPEQGILLILYPVLAQFNLHYMVPLIGAMAYNPLAAIPIAFAVVFMKFLQYLQQAANMTGTGFDIEAIVASYQYVFDHLFADRAMVTYIVVFTLVILVVYVISRFTFDYSWYVAFAAGTVVNIIGLAVGASSADGINLAMAILGSILGGLVMAFAQFLDCVVDYTKKEYLQFEDDDYFYYVKAIPKIQVSRSERNVKTFKPAKLNGGEKKTKTKIRGKKTEESPEAPQDPITSDQMVDFDELSFDGFDFDEPDNKQ</sequence>
<keyword evidence="2" id="KW-0472">Membrane</keyword>
<reference evidence="3" key="1">
    <citation type="submission" date="2020-10" db="EMBL/GenBank/DDBJ databases">
        <authorList>
            <person name="Gilroy R."/>
        </authorList>
    </citation>
    <scope>NUCLEOTIDE SEQUENCE</scope>
    <source>
        <strain evidence="3">CHK187-14744</strain>
    </source>
</reference>
<evidence type="ECO:0000256" key="1">
    <source>
        <dbReference type="SAM" id="MobiDB-lite"/>
    </source>
</evidence>
<accession>A0A9D1HJA3</accession>
<feature type="transmembrane region" description="Helical" evidence="2">
    <location>
        <begin position="192"/>
        <end position="210"/>
    </location>
</feature>
<feature type="transmembrane region" description="Helical" evidence="2">
    <location>
        <begin position="87"/>
        <end position="108"/>
    </location>
</feature>
<name>A0A9D1HJA3_9FIRM</name>
<reference evidence="3" key="2">
    <citation type="journal article" date="2021" name="PeerJ">
        <title>Extensive microbial diversity within the chicken gut microbiome revealed by metagenomics and culture.</title>
        <authorList>
            <person name="Gilroy R."/>
            <person name="Ravi A."/>
            <person name="Getino M."/>
            <person name="Pursley I."/>
            <person name="Horton D.L."/>
            <person name="Alikhan N.F."/>
            <person name="Baker D."/>
            <person name="Gharbi K."/>
            <person name="Hall N."/>
            <person name="Watson M."/>
            <person name="Adriaenssens E.M."/>
            <person name="Foster-Nyarko E."/>
            <person name="Jarju S."/>
            <person name="Secka A."/>
            <person name="Antonio M."/>
            <person name="Oren A."/>
            <person name="Chaudhuri R.R."/>
            <person name="La Ragione R."/>
            <person name="Hildebrand F."/>
            <person name="Pallen M.J."/>
        </authorList>
    </citation>
    <scope>NUCLEOTIDE SEQUENCE</scope>
    <source>
        <strain evidence="3">CHK187-14744</strain>
    </source>
</reference>
<feature type="transmembrane region" description="Helical" evidence="2">
    <location>
        <begin position="216"/>
        <end position="236"/>
    </location>
</feature>
<organism evidence="3 4">
    <name type="scientific">Candidatus Onthocola gallistercoris</name>
    <dbReference type="NCBI Taxonomy" id="2840876"/>
    <lineage>
        <taxon>Bacteria</taxon>
        <taxon>Bacillati</taxon>
        <taxon>Bacillota</taxon>
        <taxon>Bacilli</taxon>
        <taxon>Candidatus Onthocola</taxon>
    </lineage>
</organism>
<keyword evidence="2" id="KW-1133">Transmembrane helix</keyword>